<keyword evidence="1" id="KW-0472">Membrane</keyword>
<proteinExistence type="predicted"/>
<dbReference type="EMBL" id="LBTR01000026">
    <property type="protein sequence ID" value="KKQ44366.1"/>
    <property type="molecule type" value="Genomic_DNA"/>
</dbReference>
<name>A0A0G0KUY2_9BACT</name>
<sequence length="506" mass="57921">MYPSQTSLIPVTVSLSRFFIENGFESFSQKYPYWYLGSTDYKYLIGPVVPLVTTAVHKLFSHLSIFDVTILLVFLSYTTSVIGWLIFVKALQNRKYFNYILLFVLLILPWRLFSQMTLDEGSFSVARNLIPFVLIMFLRYIRTYSKTSYIGLISVITLSLIINTGILPILVIGIFCTALSTDLIKGKTKDLVKKSKEAVKAILFAVVIVTLWYGLSYWKVVLFNPTVGGVSLPLAFKRLFDLVRNIVPVVAAVIGVYFNKKIKGSLSTFTMYWIFAFLFLSLFRFIGDWDFWQDWSRWFFEIEVGIAILLSGLLQTIIVWLTNVSRNFLKNESRNQFGVRGSVVNSSFGSGIKNKSVVFVVLIFMPIFFTWRIYVLLGKPKILSNNVPEAVSNLTELSIRAGNKVVFLSGSTVFWADALYDIYQVRGGNDSVAIHPTWDKAAYEFREGSKVGESSKYLRDLSVEYVLVHSNASKEFYQDFRNPSKWESLGVRVWENNGDMIYKVNY</sequence>
<organism evidence="2 3">
    <name type="scientific">Candidatus Woesebacteria bacterium GW2011_GWA1_37_8</name>
    <dbReference type="NCBI Taxonomy" id="1618546"/>
    <lineage>
        <taxon>Bacteria</taxon>
        <taxon>Candidatus Woeseibacteriota</taxon>
    </lineage>
</organism>
<evidence type="ECO:0008006" key="4">
    <source>
        <dbReference type="Google" id="ProtNLM"/>
    </source>
</evidence>
<keyword evidence="1" id="KW-1133">Transmembrane helix</keyword>
<reference evidence="2 3" key="1">
    <citation type="journal article" date="2015" name="Nature">
        <title>rRNA introns, odd ribosomes, and small enigmatic genomes across a large radiation of phyla.</title>
        <authorList>
            <person name="Brown C.T."/>
            <person name="Hug L.A."/>
            <person name="Thomas B.C."/>
            <person name="Sharon I."/>
            <person name="Castelle C.J."/>
            <person name="Singh A."/>
            <person name="Wilkins M.J."/>
            <person name="Williams K.H."/>
            <person name="Banfield J.F."/>
        </authorList>
    </citation>
    <scope>NUCLEOTIDE SEQUENCE [LARGE SCALE GENOMIC DNA]</scope>
</reference>
<dbReference type="Proteomes" id="UP000034603">
    <property type="component" value="Unassembled WGS sequence"/>
</dbReference>
<dbReference type="AlphaFoldDB" id="A0A0G0KUY2"/>
<evidence type="ECO:0000313" key="3">
    <source>
        <dbReference type="Proteomes" id="UP000034603"/>
    </source>
</evidence>
<accession>A0A0G0KUY2</accession>
<gene>
    <name evidence="2" type="ORF">US62_C0026G0003</name>
</gene>
<feature type="transmembrane region" description="Helical" evidence="1">
    <location>
        <begin position="201"/>
        <end position="222"/>
    </location>
</feature>
<feature type="transmembrane region" description="Helical" evidence="1">
    <location>
        <begin position="96"/>
        <end position="113"/>
    </location>
</feature>
<comment type="caution">
    <text evidence="2">The sequence shown here is derived from an EMBL/GenBank/DDBJ whole genome shotgun (WGS) entry which is preliminary data.</text>
</comment>
<feature type="transmembrane region" description="Helical" evidence="1">
    <location>
        <begin position="357"/>
        <end position="377"/>
    </location>
</feature>
<feature type="transmembrane region" description="Helical" evidence="1">
    <location>
        <begin position="68"/>
        <end position="90"/>
    </location>
</feature>
<feature type="transmembrane region" description="Helical" evidence="1">
    <location>
        <begin position="125"/>
        <end position="142"/>
    </location>
</feature>
<evidence type="ECO:0000256" key="1">
    <source>
        <dbReference type="SAM" id="Phobius"/>
    </source>
</evidence>
<feature type="transmembrane region" description="Helical" evidence="1">
    <location>
        <begin position="266"/>
        <end position="286"/>
    </location>
</feature>
<protein>
    <recommendedName>
        <fullName evidence="4">Glycosyltransferase RgtA/B/C/D-like domain-containing protein</fullName>
    </recommendedName>
</protein>
<keyword evidence="1" id="KW-0812">Transmembrane</keyword>
<evidence type="ECO:0000313" key="2">
    <source>
        <dbReference type="EMBL" id="KKQ44366.1"/>
    </source>
</evidence>
<feature type="transmembrane region" description="Helical" evidence="1">
    <location>
        <begin position="298"/>
        <end position="321"/>
    </location>
</feature>
<feature type="transmembrane region" description="Helical" evidence="1">
    <location>
        <begin position="148"/>
        <end position="180"/>
    </location>
</feature>